<reference evidence="4" key="1">
    <citation type="submission" date="2016-10" db="EMBL/GenBank/DDBJ databases">
        <authorList>
            <person name="Varghese N."/>
            <person name="Submissions S."/>
        </authorList>
    </citation>
    <scope>NUCLEOTIDE SEQUENCE [LARGE SCALE GENOMIC DNA]</scope>
    <source>
        <strain evidence="4">DSM 28881</strain>
    </source>
</reference>
<keyword evidence="4" id="KW-1185">Reference proteome</keyword>
<dbReference type="STRING" id="1144750.SAMN05443431_101552"/>
<feature type="transmembrane region" description="Helical" evidence="2">
    <location>
        <begin position="48"/>
        <end position="70"/>
    </location>
</feature>
<feature type="compositionally biased region" description="Polar residues" evidence="1">
    <location>
        <begin position="141"/>
        <end position="152"/>
    </location>
</feature>
<keyword evidence="2" id="KW-1133">Transmembrane helix</keyword>
<evidence type="ECO:0000256" key="2">
    <source>
        <dbReference type="SAM" id="Phobius"/>
    </source>
</evidence>
<feature type="region of interest" description="Disordered" evidence="1">
    <location>
        <begin position="127"/>
        <end position="217"/>
    </location>
</feature>
<dbReference type="EMBL" id="FORM01000001">
    <property type="protein sequence ID" value="SFI63725.1"/>
    <property type="molecule type" value="Genomic_DNA"/>
</dbReference>
<keyword evidence="2" id="KW-0472">Membrane</keyword>
<sequence length="515" mass="57483">MSNKKNIDRLFQEKFKDFDVKPDPKVWQKIQSELNEEQEDKPVFILPFWLKLSGIAASALLLMFIGKSIFDTDQNTITPTVVNTEKLNKTKSKEEIDQTLNTTLDDKIKTSQDDSKTYKTAVSKTITTPKSTDKNKLPTDQKVSNNTNSVSSRAVKKSSYNNNNSLKAAQHSNPSTQSEAKNTYATTVKNSTKPTTVIRENTTKTENQSNTVITQNTTKTLLNNKESIVSNTTVSETPTQTITDTLKTQKPSIEDAIAENIAKEDDVDNEEKNSNKWVVNANIAPVYYNIMGEGSHLDEQFNDNNKSGEINSSYGVKVGYALNKKLTIRSGVNRLNLSYDTDDIIVYEKFSSSNSITSIGNESNLKNVNFVSIPSGQQLSMISASNVNTMEVSRSLNAAISQRMSYYEIPLELEYKLLDKRFGLHLIGGLSTFVLNDNQVVSELNGSNVKIGEANNINPVSFSTNIGIGLNFRFSDTVIFNVEPTFKYQLNTFNNTSGDFNPYIIGLYTGLNYRF</sequence>
<gene>
    <name evidence="3" type="ORF">SAMN05443431_101552</name>
</gene>
<evidence type="ECO:0008006" key="5">
    <source>
        <dbReference type="Google" id="ProtNLM"/>
    </source>
</evidence>
<accession>A0A1I3JUU6</accession>
<feature type="compositionally biased region" description="Low complexity" evidence="1">
    <location>
        <begin position="157"/>
        <end position="167"/>
    </location>
</feature>
<evidence type="ECO:0000256" key="1">
    <source>
        <dbReference type="SAM" id="MobiDB-lite"/>
    </source>
</evidence>
<keyword evidence="2" id="KW-0812">Transmembrane</keyword>
<proteinExistence type="predicted"/>
<dbReference type="AlphaFoldDB" id="A0A1I3JUU6"/>
<dbReference type="RefSeq" id="WP_090837270.1">
    <property type="nucleotide sequence ID" value="NZ_FORM01000001.1"/>
</dbReference>
<organism evidence="3 4">
    <name type="scientific">Olleya namhaensis</name>
    <dbReference type="NCBI Taxonomy" id="1144750"/>
    <lineage>
        <taxon>Bacteria</taxon>
        <taxon>Pseudomonadati</taxon>
        <taxon>Bacteroidota</taxon>
        <taxon>Flavobacteriia</taxon>
        <taxon>Flavobacteriales</taxon>
        <taxon>Flavobacteriaceae</taxon>
    </lineage>
</organism>
<evidence type="ECO:0000313" key="4">
    <source>
        <dbReference type="Proteomes" id="UP000199559"/>
    </source>
</evidence>
<evidence type="ECO:0000313" key="3">
    <source>
        <dbReference type="EMBL" id="SFI63725.1"/>
    </source>
</evidence>
<protein>
    <recommendedName>
        <fullName evidence="5">Outer membrane protein beta-barrel domain-containing protein</fullName>
    </recommendedName>
</protein>
<feature type="compositionally biased region" description="Polar residues" evidence="1">
    <location>
        <begin position="170"/>
        <end position="215"/>
    </location>
</feature>
<dbReference type="Proteomes" id="UP000199559">
    <property type="component" value="Unassembled WGS sequence"/>
</dbReference>
<name>A0A1I3JUU6_9FLAO</name>